<evidence type="ECO:0000256" key="7">
    <source>
        <dbReference type="ARBA" id="ARBA00023242"/>
    </source>
</evidence>
<keyword evidence="6" id="KW-0804">Transcription</keyword>
<reference evidence="10 11" key="1">
    <citation type="journal article" date="2024" name="Commun. Biol.">
        <title>Comparative genomic analysis of thermophilic fungi reveals convergent evolutionary adaptations and gene losses.</title>
        <authorList>
            <person name="Steindorff A.S."/>
            <person name="Aguilar-Pontes M.V."/>
            <person name="Robinson A.J."/>
            <person name="Andreopoulos B."/>
            <person name="LaButti K."/>
            <person name="Kuo A."/>
            <person name="Mondo S."/>
            <person name="Riley R."/>
            <person name="Otillar R."/>
            <person name="Haridas S."/>
            <person name="Lipzen A."/>
            <person name="Grimwood J."/>
            <person name="Schmutz J."/>
            <person name="Clum A."/>
            <person name="Reid I.D."/>
            <person name="Moisan M.C."/>
            <person name="Butler G."/>
            <person name="Nguyen T.T.M."/>
            <person name="Dewar K."/>
            <person name="Conant G."/>
            <person name="Drula E."/>
            <person name="Henrissat B."/>
            <person name="Hansel C."/>
            <person name="Singer S."/>
            <person name="Hutchinson M.I."/>
            <person name="de Vries R.P."/>
            <person name="Natvig D.O."/>
            <person name="Powell A.J."/>
            <person name="Tsang A."/>
            <person name="Grigoriev I.V."/>
        </authorList>
    </citation>
    <scope>NUCLEOTIDE SEQUENCE [LARGE SCALE GENOMIC DNA]</scope>
    <source>
        <strain evidence="10 11">CBS 494.80</strain>
    </source>
</reference>
<keyword evidence="2 8" id="KW-0863">Zinc-finger</keyword>
<keyword evidence="5" id="KW-0238">DNA-binding</keyword>
<evidence type="ECO:0000256" key="8">
    <source>
        <dbReference type="PROSITE-ProRule" id="PRU00134"/>
    </source>
</evidence>
<evidence type="ECO:0000256" key="5">
    <source>
        <dbReference type="ARBA" id="ARBA00023125"/>
    </source>
</evidence>
<dbReference type="Proteomes" id="UP001595075">
    <property type="component" value="Unassembled WGS sequence"/>
</dbReference>
<evidence type="ECO:0000313" key="11">
    <source>
        <dbReference type="Proteomes" id="UP001595075"/>
    </source>
</evidence>
<accession>A0ABR4CYZ5</accession>
<proteinExistence type="predicted"/>
<dbReference type="Gene3D" id="6.10.140.2220">
    <property type="match status" value="1"/>
</dbReference>
<dbReference type="InterPro" id="IPR027974">
    <property type="entry name" value="DUF4470"/>
</dbReference>
<dbReference type="PANTHER" id="PTHR10237:SF1">
    <property type="entry name" value="DEFORMED EPIDERMAL AUTOREGULATORY FACTOR 1 HOMOLOG"/>
    <property type="match status" value="1"/>
</dbReference>
<dbReference type="InterPro" id="IPR024119">
    <property type="entry name" value="TF_DEAF-1"/>
</dbReference>
<feature type="domain" description="MYND-type" evidence="9">
    <location>
        <begin position="1169"/>
        <end position="1211"/>
    </location>
</feature>
<dbReference type="Pfam" id="PF01753">
    <property type="entry name" value="zf-MYND"/>
    <property type="match status" value="1"/>
</dbReference>
<keyword evidence="1" id="KW-0479">Metal-binding</keyword>
<dbReference type="PROSITE" id="PS50865">
    <property type="entry name" value="ZF_MYND_2"/>
    <property type="match status" value="1"/>
</dbReference>
<dbReference type="InterPro" id="IPR002893">
    <property type="entry name" value="Znf_MYND"/>
</dbReference>
<evidence type="ECO:0000256" key="1">
    <source>
        <dbReference type="ARBA" id="ARBA00022723"/>
    </source>
</evidence>
<dbReference type="Pfam" id="PF14737">
    <property type="entry name" value="DUF4470"/>
    <property type="match status" value="1"/>
</dbReference>
<keyword evidence="11" id="KW-1185">Reference proteome</keyword>
<keyword evidence="4" id="KW-0805">Transcription regulation</keyword>
<organism evidence="10 11">
    <name type="scientific">Oculimacula yallundae</name>
    <dbReference type="NCBI Taxonomy" id="86028"/>
    <lineage>
        <taxon>Eukaryota</taxon>
        <taxon>Fungi</taxon>
        <taxon>Dikarya</taxon>
        <taxon>Ascomycota</taxon>
        <taxon>Pezizomycotina</taxon>
        <taxon>Leotiomycetes</taxon>
        <taxon>Helotiales</taxon>
        <taxon>Ploettnerulaceae</taxon>
        <taxon>Oculimacula</taxon>
    </lineage>
</organism>
<dbReference type="SUPFAM" id="SSF144232">
    <property type="entry name" value="HIT/MYND zinc finger-like"/>
    <property type="match status" value="1"/>
</dbReference>
<dbReference type="PANTHER" id="PTHR10237">
    <property type="entry name" value="DEFORMED EPIDERMAL AUTOREGULATORY FACTOR 1 HOMOLOG SUPPRESSIN"/>
    <property type="match status" value="1"/>
</dbReference>
<evidence type="ECO:0000256" key="4">
    <source>
        <dbReference type="ARBA" id="ARBA00023015"/>
    </source>
</evidence>
<protein>
    <recommendedName>
        <fullName evidence="9">MYND-type domain-containing protein</fullName>
    </recommendedName>
</protein>
<sequence length="1216" mass="135301">MPRPTAINLVSFFYPIGNTPAVCLTQDLPPEDGAQILLLGCGNIRNVLFTAYTDASPSKHTFTSKKTVANEEIATRQLDMTCCDIEGAIIARNILAFTLLLDDINGQQHSSIWQIYYHMCLDDISLKLLQFQANKLSRLAETIKSWKSGAYGKTMKFCDEGTLRIVKQHWVRYAISDLSKKEETEHEKRLQTSFEDAMHMKEVCVGTNTSTSGLRAAAPASAHAMHDTGEIFHHYWNYGTTDRNPTQLNNRRPNPTLTPGEGDSFTLHFATDPQIGFPTATAYVPLTKESPLVTEDSSRSDIHKITDAARTHFQAWAKAFRRSAKYITLRFFVGDAIAFCYTLQHINSTGSSESNWYRDKYTSHTIKLSVEDLDSTGASPSTFNIIDTSNLLDPLGPLNLLVAAAPLLKRGIASTMYSEILCGSFPTMSLLLGLVPIEYWTGVTAVYDTAECAFDMSADEDDTAPVPIPRRLIWKNVLAGGNAMDVPERKIHFDPKDLAILLHRTYQTMFEHENTFKLISTMTLTTRRNASRSVYTRSSFAAFLRLVRNRIATDWDKTMQIVLESIATDQNIAFSLSYYQDLCVHISLFGVCDLPEFTAGCRPSDAAKFRKGVGSWKSLPEVVCITLEVPRNRIQFITSMPPIELGSPNVHCAVQYGGVSQFPVSARPGIFADVQLTFGDLTTVGEPTDDGHQVLIKQDLLGWSGKAPLLVSFNVPTWVVLHDPSKTIVTLGVQTTPQTMMTFIKKLGFNLIIHETDLQDNKRVHITRFPPHHTGFASVSAFTPSFEDEKLIRDVKTTISANVDRNTASICGLTGRLDIHSEEVKAVLQAGYKISLTQLSPTTISITIGNHVPNLSLTFPVPVLSSKSQTRIARKSSYIEIIVPFADHTSNKGFTNFMYPLSLRNNIPIVSNMPYLNLNCLPIIDVTSKTIATGKTLAWLNPHTSLQFSTRERLQRDQSMQSHSTDFKADARTNFKGTLFSMFMLFSGLQGDKRSIFIINDPQGDGAQIIILVSRSLLDIANHTVVLDCAILPLINGTMKPLIPFLEHVGTNVGSFGFVVDKAEMKLWREVIPALVERCRTWRHKPDCAYTIAGKVPLSTDQDCTPFICSCGEGKFPDNFTTEVSKSKWNVASKLATRVAISPTFAVAFVESPGELRQLRKEETKVAMCRKCQKTKGVDVAKLLKCSKCLVTCYCSVECQRADWKQHKRTCKSPST</sequence>
<dbReference type="EMBL" id="JAZHXI010000001">
    <property type="protein sequence ID" value="KAL2075114.1"/>
    <property type="molecule type" value="Genomic_DNA"/>
</dbReference>
<evidence type="ECO:0000313" key="10">
    <source>
        <dbReference type="EMBL" id="KAL2075114.1"/>
    </source>
</evidence>
<gene>
    <name evidence="10" type="ORF">VTL71DRAFT_56</name>
</gene>
<evidence type="ECO:0000256" key="6">
    <source>
        <dbReference type="ARBA" id="ARBA00023163"/>
    </source>
</evidence>
<evidence type="ECO:0000259" key="9">
    <source>
        <dbReference type="PROSITE" id="PS50865"/>
    </source>
</evidence>
<name>A0ABR4CYZ5_9HELO</name>
<dbReference type="PROSITE" id="PS01360">
    <property type="entry name" value="ZF_MYND_1"/>
    <property type="match status" value="1"/>
</dbReference>
<evidence type="ECO:0000256" key="2">
    <source>
        <dbReference type="ARBA" id="ARBA00022771"/>
    </source>
</evidence>
<keyword evidence="3" id="KW-0862">Zinc</keyword>
<comment type="caution">
    <text evidence="10">The sequence shown here is derived from an EMBL/GenBank/DDBJ whole genome shotgun (WGS) entry which is preliminary data.</text>
</comment>
<keyword evidence="7" id="KW-0539">Nucleus</keyword>
<evidence type="ECO:0000256" key="3">
    <source>
        <dbReference type="ARBA" id="ARBA00022833"/>
    </source>
</evidence>